<sequence>MIPLTPLFSQYRDSFFLYAFRHMNRIRIENSKQLANILSSELTYLYNIACLITYKDVQPVEVEEIKKWTLGLDKSFDVERMRILFNHKMEELNLRAPQPKNYSYTFTTIWDTIHFMALLVDDMVNNREKLTYDVVTFHLKQMKVFFYNLFLKLDCAICRDHYINIKGNLIFYVERIEICLHREKYGEDVIWVDEITPSNVTKNVLMKHGMLYTTMVFHNHVNDYKWIQRNTKPPKNAERMEWSKYKELLELK</sequence>
<protein>
    <submittedName>
        <fullName evidence="1">Sulfhydryl oxidase</fullName>
    </submittedName>
</protein>
<dbReference type="Pfam" id="PF05214">
    <property type="entry name" value="Baculo_p33"/>
    <property type="match status" value="1"/>
</dbReference>
<name>A0A1B1V5I6_9ABAC</name>
<reference evidence="1" key="1">
    <citation type="submission" date="2016-01" db="EMBL/GenBank/DDBJ databases">
        <authorList>
            <person name="Oliw E.H."/>
        </authorList>
    </citation>
    <scope>NUCLEOTIDE SEQUENCE</scope>
    <source>
        <strain evidence="1">164</strain>
    </source>
</reference>
<organism evidence="1">
    <name type="scientific">Malacosoma sp. alphabaculovirus</name>
    <dbReference type="NCBI Taxonomy" id="1881632"/>
    <lineage>
        <taxon>Viruses</taxon>
        <taxon>Viruses incertae sedis</taxon>
        <taxon>Naldaviricetes</taxon>
        <taxon>Lefavirales</taxon>
        <taxon>Baculoviridae</taxon>
        <taxon>Alphabaculovirus</taxon>
    </lineage>
</organism>
<accession>A0A1B1V5I6</accession>
<proteinExistence type="predicted"/>
<evidence type="ECO:0000313" key="1">
    <source>
        <dbReference type="EMBL" id="ANW12251.1"/>
    </source>
</evidence>
<gene>
    <name evidence="1" type="primary">masp1.18</name>
</gene>
<dbReference type="EMBL" id="KU659593">
    <property type="protein sequence ID" value="ANW12251.1"/>
    <property type="molecule type" value="Genomic_DNA"/>
</dbReference>
<dbReference type="InterPro" id="IPR007879">
    <property type="entry name" value="Baculo_p33"/>
</dbReference>